<evidence type="ECO:0000313" key="8">
    <source>
        <dbReference type="Proteomes" id="UP001203069"/>
    </source>
</evidence>
<sequence length="459" mass="52130">MTLGEFGGLFVVYLMALIFILTLTWQEFRRVRFNFNVLFSLLYLLTFYFGFPFTCLLAFRFGVEVVPVEYLLQALLAATAFYAIYYVSYKTRLRPQTLSTRPPLFTMNRVETNLTWILLALIAAATVGLFFLNNGFLLFKLRSYSQIFSSEVSGVALKRFFYFFIPAMLVVYFLRQTPRAWLLFLIGTVAFGMLTYVIVGGTRANVIIAFALFLFIGIVRGWISLWMLAAAGVFGVVGMFWLALKRYGMDVSGDEALYTFLYLTRDTFSPWENLALLLQNYDKIEFQGLAPIVRDFYVFIPSWLWPDRPNLVLNSANYFTWEVLNNHSGLAISPTLLGSLVIMGGVLFIPLGAIAVGLIIKWFDWVYELGKNDANRYKAAILQAFCFGAVFNIIVLAREGVDAFVSRVVFFCLIFGLCLLMAKLLYWLLESAGLIRQRLLRPRPAAAPSVPAAPTHDVP</sequence>
<evidence type="ECO:0000256" key="5">
    <source>
        <dbReference type="ARBA" id="ARBA00023136"/>
    </source>
</evidence>
<evidence type="ECO:0000256" key="3">
    <source>
        <dbReference type="ARBA" id="ARBA00022692"/>
    </source>
</evidence>
<comment type="subcellular location">
    <subcellularLocation>
        <location evidence="6">Cell inner membrane</location>
        <topology evidence="6">Multi-pass membrane protein</topology>
    </subcellularLocation>
</comment>
<keyword evidence="5 6" id="KW-0472">Membrane</keyword>
<dbReference type="NCBIfam" id="NF002820">
    <property type="entry name" value="PRK02975.1"/>
    <property type="match status" value="1"/>
</dbReference>
<dbReference type="RefSeq" id="WP_249244017.1">
    <property type="nucleotide sequence ID" value="NZ_JAKPBZ010000107.1"/>
</dbReference>
<feature type="transmembrane region" description="Helical" evidence="6">
    <location>
        <begin position="110"/>
        <end position="132"/>
    </location>
</feature>
<evidence type="ECO:0000256" key="4">
    <source>
        <dbReference type="ARBA" id="ARBA00022989"/>
    </source>
</evidence>
<comment type="pathway">
    <text evidence="6">Bacterial outer membrane biogenesis; enterobacterial common antigen biosynthesis.</text>
</comment>
<evidence type="ECO:0000313" key="7">
    <source>
        <dbReference type="EMBL" id="MCL2892279.1"/>
    </source>
</evidence>
<feature type="transmembrane region" description="Helical" evidence="6">
    <location>
        <begin position="181"/>
        <end position="198"/>
    </location>
</feature>
<feature type="transmembrane region" description="Helical" evidence="6">
    <location>
        <begin position="226"/>
        <end position="244"/>
    </location>
</feature>
<proteinExistence type="inferred from homology"/>
<feature type="transmembrane region" description="Helical" evidence="6">
    <location>
        <begin position="6"/>
        <end position="25"/>
    </location>
</feature>
<evidence type="ECO:0000256" key="6">
    <source>
        <dbReference type="HAMAP-Rule" id="MF_01003"/>
    </source>
</evidence>
<dbReference type="HAMAP" id="MF_01003">
    <property type="entry name" value="WzyE"/>
    <property type="match status" value="1"/>
</dbReference>
<comment type="subunit">
    <text evidence="6">Probably part of a complex composed of WzxE, WzyE and WzzE.</text>
</comment>
<protein>
    <recommendedName>
        <fullName evidence="6">Probable ECA polymerase</fullName>
    </recommendedName>
</protein>
<reference evidence="7 8" key="1">
    <citation type="submission" date="2022-02" db="EMBL/GenBank/DDBJ databases">
        <title>Description of Brenneria tiliae sp. nov. isolated from symptomatic Tilia x moltkei and Tilia x europaea trees in the UK.</title>
        <authorList>
            <person name="Kile H."/>
        </authorList>
    </citation>
    <scope>NUCLEOTIDE SEQUENCE [LARGE SCALE GENOMIC DNA]</scope>
    <source>
        <strain evidence="7 8">MC1SB4.1</strain>
    </source>
</reference>
<dbReference type="InterPro" id="IPR010691">
    <property type="entry name" value="WzyE"/>
</dbReference>
<feature type="transmembrane region" description="Helical" evidence="6">
    <location>
        <begin position="336"/>
        <end position="360"/>
    </location>
</feature>
<keyword evidence="3 6" id="KW-0812">Transmembrane</keyword>
<organism evidence="7 8">
    <name type="scientific">Brenneria tiliae</name>
    <dbReference type="NCBI Taxonomy" id="2914984"/>
    <lineage>
        <taxon>Bacteria</taxon>
        <taxon>Pseudomonadati</taxon>
        <taxon>Pseudomonadota</taxon>
        <taxon>Gammaproteobacteria</taxon>
        <taxon>Enterobacterales</taxon>
        <taxon>Pectobacteriaceae</taxon>
        <taxon>Brenneria</taxon>
    </lineage>
</organism>
<feature type="transmembrane region" description="Helical" evidence="6">
    <location>
        <begin position="404"/>
        <end position="429"/>
    </location>
</feature>
<name>A0ABT0MSW7_9GAMM</name>
<feature type="transmembrane region" description="Helical" evidence="6">
    <location>
        <begin position="37"/>
        <end position="59"/>
    </location>
</feature>
<dbReference type="EMBL" id="JAKPBZ010000107">
    <property type="protein sequence ID" value="MCL2892279.1"/>
    <property type="molecule type" value="Genomic_DNA"/>
</dbReference>
<keyword evidence="1 6" id="KW-1003">Cell membrane</keyword>
<gene>
    <name evidence="6 7" type="primary">wzyE</name>
    <name evidence="7" type="ORF">MFP26_06170</name>
</gene>
<keyword evidence="8" id="KW-1185">Reference proteome</keyword>
<evidence type="ECO:0000256" key="1">
    <source>
        <dbReference type="ARBA" id="ARBA00022475"/>
    </source>
</evidence>
<feature type="transmembrane region" description="Helical" evidence="6">
    <location>
        <begin position="204"/>
        <end position="219"/>
    </location>
</feature>
<keyword evidence="2 6" id="KW-0997">Cell inner membrane</keyword>
<dbReference type="Proteomes" id="UP001203069">
    <property type="component" value="Unassembled WGS sequence"/>
</dbReference>
<comment type="caution">
    <text evidence="7">The sequence shown here is derived from an EMBL/GenBank/DDBJ whole genome shotgun (WGS) entry which is preliminary data.</text>
</comment>
<accession>A0ABT0MSW7</accession>
<feature type="transmembrane region" description="Helical" evidence="6">
    <location>
        <begin position="380"/>
        <end position="398"/>
    </location>
</feature>
<comment type="similarity">
    <text evidence="6">Belongs to the WzyE family.</text>
</comment>
<feature type="transmembrane region" description="Helical" evidence="6">
    <location>
        <begin position="152"/>
        <end position="174"/>
    </location>
</feature>
<dbReference type="Pfam" id="PF06899">
    <property type="entry name" value="WzyE"/>
    <property type="match status" value="1"/>
</dbReference>
<keyword evidence="4 6" id="KW-1133">Transmembrane helix</keyword>
<feature type="transmembrane region" description="Helical" evidence="6">
    <location>
        <begin position="71"/>
        <end position="89"/>
    </location>
</feature>
<comment type="function">
    <text evidence="6">Probably involved in the polymerization of enterobacterial common antigen (ECA) trisaccharide repeat units.</text>
</comment>
<evidence type="ECO:0000256" key="2">
    <source>
        <dbReference type="ARBA" id="ARBA00022519"/>
    </source>
</evidence>